<sequence length="348" mass="37553">MFKMLRGLFSNDLSIDLGTANTLIYVRGQGIVLNEPSVVAIRQDRTPGSPKQVAAVGLEAKRMLGRTPGNITTVRPLKDGVIADFAHTEEMLKHFIRRVHKSRFLRPSPRVLICVPCGSTQVERRAIKESAEEAGAREVFLIEEPMSAAIGAGIPIHEARGAMVLDIGGGTSEVAVISLNGIVYSQSVRIGGDRFDEAIISYVRRNHGTLIGETTAERIKLEVGCAFPQEDVKEIQVSGRNLAEGVPRNFTINSNEVLEALHEPLSGIVSAVRAALEQTPPELSADVYERGIVLTGGSAMLRDLDKLLSDETGLYVQVADDPLTCVARGGGRALELIDMHGNDFVAPI</sequence>
<dbReference type="GO" id="GO:0008360">
    <property type="term" value="P:regulation of cell shape"/>
    <property type="evidence" value="ECO:0007669"/>
    <property type="project" value="UniProtKB-UniRule"/>
</dbReference>
<evidence type="ECO:0000256" key="2">
    <source>
        <dbReference type="ARBA" id="ARBA00022741"/>
    </source>
</evidence>
<evidence type="ECO:0000256" key="5">
    <source>
        <dbReference type="ARBA" id="ARBA00023458"/>
    </source>
</evidence>
<dbReference type="GO" id="GO:0005737">
    <property type="term" value="C:cytoplasm"/>
    <property type="evidence" value="ECO:0007669"/>
    <property type="project" value="UniProtKB-SubCell"/>
</dbReference>
<evidence type="ECO:0000256" key="1">
    <source>
        <dbReference type="ARBA" id="ARBA00022490"/>
    </source>
</evidence>
<keyword evidence="9" id="KW-1185">Reference proteome</keyword>
<evidence type="ECO:0000256" key="7">
    <source>
        <dbReference type="HAMAP-Rule" id="MF_02207"/>
    </source>
</evidence>
<evidence type="ECO:0000313" key="9">
    <source>
        <dbReference type="Proteomes" id="UP001364472"/>
    </source>
</evidence>
<dbReference type="SMART" id="SM00268">
    <property type="entry name" value="ACTIN"/>
    <property type="match status" value="1"/>
</dbReference>
<dbReference type="PANTHER" id="PTHR42749:SF1">
    <property type="entry name" value="CELL SHAPE-DETERMINING PROTEIN MREB"/>
    <property type="match status" value="1"/>
</dbReference>
<accession>A0AAW9R7K1</accession>
<dbReference type="Proteomes" id="UP001364472">
    <property type="component" value="Unassembled WGS sequence"/>
</dbReference>
<organism evidence="8 9">
    <name type="scientific">Denitratimonas tolerans</name>
    <dbReference type="NCBI Taxonomy" id="1338420"/>
    <lineage>
        <taxon>Bacteria</taxon>
        <taxon>Pseudomonadati</taxon>
        <taxon>Pseudomonadota</taxon>
        <taxon>Gammaproteobacteria</taxon>
        <taxon>Lysobacterales</taxon>
        <taxon>Lysobacteraceae</taxon>
        <taxon>Denitratimonas</taxon>
    </lineage>
</organism>
<comment type="caution">
    <text evidence="8">The sequence shown here is derived from an EMBL/GenBank/DDBJ whole genome shotgun (WGS) entry which is preliminary data.</text>
</comment>
<dbReference type="FunFam" id="3.30.420.40:FF:000014">
    <property type="entry name" value="Rod shape-determining protein MreB"/>
    <property type="match status" value="1"/>
</dbReference>
<keyword evidence="1 7" id="KW-0963">Cytoplasm</keyword>
<dbReference type="InterPro" id="IPR056546">
    <property type="entry name" value="MreB_MamK-like"/>
</dbReference>
<dbReference type="HAMAP" id="MF_02207">
    <property type="entry name" value="MreB"/>
    <property type="match status" value="1"/>
</dbReference>
<keyword evidence="2 7" id="KW-0547">Nucleotide-binding</keyword>
<name>A0AAW9R7K1_9GAMM</name>
<comment type="subcellular location">
    <subcellularLocation>
        <location evidence="7">Cytoplasm</location>
    </subcellularLocation>
    <text evidence="7">Membrane-associated.</text>
</comment>
<evidence type="ECO:0000256" key="6">
    <source>
        <dbReference type="ARBA" id="ARBA00067319"/>
    </source>
</evidence>
<comment type="function">
    <text evidence="7">Forms membrane-associated dynamic filaments that are essential for cell shape determination. Acts by regulating cell wall synthesis and cell elongation, and thus cell shape. A feedback loop between cell geometry and MreB localization may maintain elongated cell shape by targeting cell wall growth to regions of negative cell wall curvature.</text>
</comment>
<dbReference type="InterPro" id="IPR004000">
    <property type="entry name" value="Actin"/>
</dbReference>
<keyword evidence="3 7" id="KW-0067">ATP-binding</keyword>
<dbReference type="Pfam" id="PF06723">
    <property type="entry name" value="MreB_Mbl"/>
    <property type="match status" value="1"/>
</dbReference>
<comment type="subunit">
    <text evidence="7">Forms polymers.</text>
</comment>
<dbReference type="FunFam" id="3.30.420.40:FF:000016">
    <property type="entry name" value="Rod shape-determining protein mreB"/>
    <property type="match status" value="1"/>
</dbReference>
<feature type="binding site" evidence="7">
    <location>
        <begin position="19"/>
        <end position="21"/>
    </location>
    <ligand>
        <name>ATP</name>
        <dbReference type="ChEBI" id="CHEBI:30616"/>
    </ligand>
</feature>
<dbReference type="GO" id="GO:0005524">
    <property type="term" value="F:ATP binding"/>
    <property type="evidence" value="ECO:0007669"/>
    <property type="project" value="UniProtKB-KW"/>
</dbReference>
<dbReference type="InterPro" id="IPR043129">
    <property type="entry name" value="ATPase_NBD"/>
</dbReference>
<dbReference type="GO" id="GO:0000902">
    <property type="term" value="P:cell morphogenesis"/>
    <property type="evidence" value="ECO:0007669"/>
    <property type="project" value="InterPro"/>
</dbReference>
<keyword evidence="4 7" id="KW-0133">Cell shape</keyword>
<dbReference type="NCBIfam" id="NF010539">
    <property type="entry name" value="PRK13927.1"/>
    <property type="match status" value="1"/>
</dbReference>
<evidence type="ECO:0000313" key="8">
    <source>
        <dbReference type="EMBL" id="MEJ1250214.1"/>
    </source>
</evidence>
<dbReference type="AlphaFoldDB" id="A0AAW9R7K1"/>
<protein>
    <recommendedName>
        <fullName evidence="6 7">Cell shape-determining protein MreB</fullName>
    </recommendedName>
</protein>
<dbReference type="RefSeq" id="WP_337335917.1">
    <property type="nucleotide sequence ID" value="NZ_JBBDHC010000016.1"/>
</dbReference>
<dbReference type="InterPro" id="IPR004753">
    <property type="entry name" value="MreB"/>
</dbReference>
<evidence type="ECO:0000256" key="3">
    <source>
        <dbReference type="ARBA" id="ARBA00022840"/>
    </source>
</evidence>
<dbReference type="PRINTS" id="PR01652">
    <property type="entry name" value="SHAPEPROTEIN"/>
</dbReference>
<comment type="similarity">
    <text evidence="5 7">Belongs to the FtsA/MreB family.</text>
</comment>
<feature type="binding site" evidence="7">
    <location>
        <begin position="217"/>
        <end position="220"/>
    </location>
    <ligand>
        <name>ATP</name>
        <dbReference type="ChEBI" id="CHEBI:30616"/>
    </ligand>
</feature>
<gene>
    <name evidence="7" type="primary">mreB</name>
    <name evidence="8" type="ORF">WB794_11085</name>
</gene>
<dbReference type="EMBL" id="JBBDHC010000016">
    <property type="protein sequence ID" value="MEJ1250214.1"/>
    <property type="molecule type" value="Genomic_DNA"/>
</dbReference>
<proteinExistence type="inferred from homology"/>
<feature type="binding site" evidence="7">
    <location>
        <begin position="169"/>
        <end position="171"/>
    </location>
    <ligand>
        <name>ATP</name>
        <dbReference type="ChEBI" id="CHEBI:30616"/>
    </ligand>
</feature>
<evidence type="ECO:0000256" key="4">
    <source>
        <dbReference type="ARBA" id="ARBA00022960"/>
    </source>
</evidence>
<reference evidence="8 9" key="1">
    <citation type="journal article" date="2016" name="Antonie Van Leeuwenhoek">
        <title>Denitratimonas tolerans gen. nov., sp. nov., a denitrifying bacterium isolated from a bioreactor for tannery wastewater treatment.</title>
        <authorList>
            <person name="Han S.I."/>
            <person name="Kim J.O."/>
            <person name="Lee Y.R."/>
            <person name="Ekpeghere K.I."/>
            <person name="Koh S.C."/>
            <person name="Whang K.S."/>
        </authorList>
    </citation>
    <scope>NUCLEOTIDE SEQUENCE [LARGE SCALE GENOMIC DNA]</scope>
    <source>
        <strain evidence="8 9">KACC 17565</strain>
    </source>
</reference>
<dbReference type="SUPFAM" id="SSF53067">
    <property type="entry name" value="Actin-like ATPase domain"/>
    <property type="match status" value="2"/>
</dbReference>
<comment type="caution">
    <text evidence="7">Lacks conserved residue(s) required for the propagation of feature annotation.</text>
</comment>
<dbReference type="PANTHER" id="PTHR42749">
    <property type="entry name" value="CELL SHAPE-DETERMINING PROTEIN MREB"/>
    <property type="match status" value="1"/>
</dbReference>
<dbReference type="Gene3D" id="3.30.420.40">
    <property type="match status" value="3"/>
</dbReference>
<dbReference type="CDD" id="cd10225">
    <property type="entry name" value="ASKHA_NBD_MreB-like"/>
    <property type="match status" value="1"/>
</dbReference>
<dbReference type="NCBIfam" id="TIGR00904">
    <property type="entry name" value="mreB"/>
    <property type="match status" value="1"/>
</dbReference>